<dbReference type="AlphaFoldDB" id="A0AAP0NN06"/>
<dbReference type="Proteomes" id="UP001419268">
    <property type="component" value="Unassembled WGS sequence"/>
</dbReference>
<keyword evidence="1" id="KW-0732">Signal</keyword>
<sequence length="52" mass="6234">MTWALRVFLLIRVVIVIRGQKCWVLRFKNAAEFNILFFENPTGSKQNHYSDY</sequence>
<evidence type="ECO:0000313" key="3">
    <source>
        <dbReference type="Proteomes" id="UP001419268"/>
    </source>
</evidence>
<evidence type="ECO:0000256" key="1">
    <source>
        <dbReference type="SAM" id="SignalP"/>
    </source>
</evidence>
<name>A0AAP0NN06_9MAGN</name>
<protein>
    <submittedName>
        <fullName evidence="2">Uncharacterized protein</fullName>
    </submittedName>
</protein>
<gene>
    <name evidence="2" type="ORF">Scep_019189</name>
</gene>
<evidence type="ECO:0000313" key="2">
    <source>
        <dbReference type="EMBL" id="KAK9111670.1"/>
    </source>
</evidence>
<feature type="signal peptide" evidence="1">
    <location>
        <begin position="1"/>
        <end position="19"/>
    </location>
</feature>
<feature type="chain" id="PRO_5042839372" evidence="1">
    <location>
        <begin position="20"/>
        <end position="52"/>
    </location>
</feature>
<keyword evidence="3" id="KW-1185">Reference proteome</keyword>
<organism evidence="2 3">
    <name type="scientific">Stephania cephalantha</name>
    <dbReference type="NCBI Taxonomy" id="152367"/>
    <lineage>
        <taxon>Eukaryota</taxon>
        <taxon>Viridiplantae</taxon>
        <taxon>Streptophyta</taxon>
        <taxon>Embryophyta</taxon>
        <taxon>Tracheophyta</taxon>
        <taxon>Spermatophyta</taxon>
        <taxon>Magnoliopsida</taxon>
        <taxon>Ranunculales</taxon>
        <taxon>Menispermaceae</taxon>
        <taxon>Menispermoideae</taxon>
        <taxon>Cissampelideae</taxon>
        <taxon>Stephania</taxon>
    </lineage>
</organism>
<accession>A0AAP0NN06</accession>
<reference evidence="2 3" key="1">
    <citation type="submission" date="2024-01" db="EMBL/GenBank/DDBJ databases">
        <title>Genome assemblies of Stephania.</title>
        <authorList>
            <person name="Yang L."/>
        </authorList>
    </citation>
    <scope>NUCLEOTIDE SEQUENCE [LARGE SCALE GENOMIC DNA]</scope>
    <source>
        <strain evidence="2">JXDWG</strain>
        <tissue evidence="2">Leaf</tissue>
    </source>
</reference>
<comment type="caution">
    <text evidence="2">The sequence shown here is derived from an EMBL/GenBank/DDBJ whole genome shotgun (WGS) entry which is preliminary data.</text>
</comment>
<dbReference type="EMBL" id="JBBNAG010000008">
    <property type="protein sequence ID" value="KAK9111670.1"/>
    <property type="molecule type" value="Genomic_DNA"/>
</dbReference>
<proteinExistence type="predicted"/>